<dbReference type="SUPFAM" id="SSF57997">
    <property type="entry name" value="Tropomyosin"/>
    <property type="match status" value="1"/>
</dbReference>
<keyword evidence="2 6" id="KW-0808">Transferase</keyword>
<dbReference type="Gene3D" id="3.40.50.150">
    <property type="entry name" value="Vaccinia Virus protein VP39"/>
    <property type="match status" value="1"/>
</dbReference>
<evidence type="ECO:0000256" key="4">
    <source>
        <dbReference type="SAM" id="Coils"/>
    </source>
</evidence>
<dbReference type="PANTHER" id="PTHR43464">
    <property type="entry name" value="METHYLTRANSFERASE"/>
    <property type="match status" value="1"/>
</dbReference>
<evidence type="ECO:0000256" key="3">
    <source>
        <dbReference type="ARBA" id="ARBA00022691"/>
    </source>
</evidence>
<evidence type="ECO:0000256" key="1">
    <source>
        <dbReference type="ARBA" id="ARBA00022603"/>
    </source>
</evidence>
<proteinExistence type="predicted"/>
<name>A0A101DXX0_ARCFL</name>
<accession>A0A101DXX0</accession>
<feature type="non-terminal residue" evidence="6">
    <location>
        <position position="444"/>
    </location>
</feature>
<dbReference type="Proteomes" id="UP000054015">
    <property type="component" value="Unassembled WGS sequence"/>
</dbReference>
<sequence>MLEWTGERYIPTAKPEEVGAEIHYEHLHKYYFAAQFVKGKVVLDLGCGEGYGSYILSKYAKKVVGVDIDDKSIKHASSTYIRSNLEYRVGSVTSIPVDGEEIFDAVICFEVLEHIAEHEEMLQEVKRVLKKDGIFVVSTPNKKVYSDEPNYQNPFHVKELYFDEFKALLGRYFKHIYFFGQRVYPSSQIWCLTEDNDRSSEFVIERGERSFVRVEAERKEPMYFIAIASDSPLKEIDYRSYLTDVSSVLINNFRKYIRHLEKRLRELEVEVGRLNSIVEQKERQIGDLSASLDKLNTEVAEKSGRVYELENALKIKDGELSRLQQEIESLRSAVRDREAEIERLNDELERISGELKDKNEQVSQLTRSLEEKTKELNEFKVKSINLEQKIRGLEGELKEKESLVERLNGELTAREKAIEELRKEEQRVKSELAAREEQIRNLTE</sequence>
<keyword evidence="1" id="KW-0489">Methyltransferase</keyword>
<dbReference type="Gene3D" id="6.10.250.3110">
    <property type="match status" value="1"/>
</dbReference>
<protein>
    <submittedName>
        <fullName evidence="6">Putative glycosyltransferase</fullName>
    </submittedName>
</protein>
<evidence type="ECO:0000259" key="5">
    <source>
        <dbReference type="Pfam" id="PF13847"/>
    </source>
</evidence>
<feature type="domain" description="Methyltransferase" evidence="5">
    <location>
        <begin position="38"/>
        <end position="153"/>
    </location>
</feature>
<dbReference type="InterPro" id="IPR025714">
    <property type="entry name" value="Methyltranfer_dom"/>
</dbReference>
<dbReference type="Pfam" id="PF13847">
    <property type="entry name" value="Methyltransf_31"/>
    <property type="match status" value="1"/>
</dbReference>
<keyword evidence="3" id="KW-0949">S-adenosyl-L-methionine</keyword>
<dbReference type="CDD" id="cd02440">
    <property type="entry name" value="AdoMet_MTases"/>
    <property type="match status" value="1"/>
</dbReference>
<evidence type="ECO:0000313" key="6">
    <source>
        <dbReference type="EMBL" id="KUK05338.1"/>
    </source>
</evidence>
<dbReference type="EMBL" id="LGEX01000138">
    <property type="protein sequence ID" value="KUK05338.1"/>
    <property type="molecule type" value="Genomic_DNA"/>
</dbReference>
<dbReference type="SUPFAM" id="SSF53335">
    <property type="entry name" value="S-adenosyl-L-methionine-dependent methyltransferases"/>
    <property type="match status" value="1"/>
</dbReference>
<organism evidence="6 7">
    <name type="scientific">Archaeoglobus fulgidus</name>
    <dbReference type="NCBI Taxonomy" id="2234"/>
    <lineage>
        <taxon>Archaea</taxon>
        <taxon>Methanobacteriati</taxon>
        <taxon>Methanobacteriota</taxon>
        <taxon>Archaeoglobi</taxon>
        <taxon>Archaeoglobales</taxon>
        <taxon>Archaeoglobaceae</taxon>
        <taxon>Archaeoglobus</taxon>
    </lineage>
</organism>
<comment type="caution">
    <text evidence="6">The sequence shown here is derived from an EMBL/GenBank/DDBJ whole genome shotgun (WGS) entry which is preliminary data.</text>
</comment>
<evidence type="ECO:0000313" key="7">
    <source>
        <dbReference type="Proteomes" id="UP000054015"/>
    </source>
</evidence>
<dbReference type="GO" id="GO:0032259">
    <property type="term" value="P:methylation"/>
    <property type="evidence" value="ECO:0007669"/>
    <property type="project" value="UniProtKB-KW"/>
</dbReference>
<dbReference type="InterPro" id="IPR029063">
    <property type="entry name" value="SAM-dependent_MTases_sf"/>
</dbReference>
<keyword evidence="4" id="KW-0175">Coiled coil</keyword>
<dbReference type="Gene3D" id="1.20.5.170">
    <property type="match status" value="1"/>
</dbReference>
<dbReference type="PANTHER" id="PTHR43464:SF19">
    <property type="entry name" value="UBIQUINONE BIOSYNTHESIS O-METHYLTRANSFERASE, MITOCHONDRIAL"/>
    <property type="match status" value="1"/>
</dbReference>
<dbReference type="AlphaFoldDB" id="A0A101DXX0"/>
<evidence type="ECO:0000256" key="2">
    <source>
        <dbReference type="ARBA" id="ARBA00022679"/>
    </source>
</evidence>
<gene>
    <name evidence="6" type="ORF">XD48_2424</name>
</gene>
<feature type="coiled-coil region" evidence="4">
    <location>
        <begin position="250"/>
        <end position="438"/>
    </location>
</feature>
<reference evidence="7" key="1">
    <citation type="journal article" date="2015" name="MBio">
        <title>Genome-Resolved Metagenomic Analysis Reveals Roles for Candidate Phyla and Other Microbial Community Members in Biogeochemical Transformations in Oil Reservoirs.</title>
        <authorList>
            <person name="Hu P."/>
            <person name="Tom L."/>
            <person name="Singh A."/>
            <person name="Thomas B.C."/>
            <person name="Baker B.J."/>
            <person name="Piceno Y.M."/>
            <person name="Andersen G.L."/>
            <person name="Banfield J.F."/>
        </authorList>
    </citation>
    <scope>NUCLEOTIDE SEQUENCE [LARGE SCALE GENOMIC DNA]</scope>
</reference>
<dbReference type="GO" id="GO:0008168">
    <property type="term" value="F:methyltransferase activity"/>
    <property type="evidence" value="ECO:0007669"/>
    <property type="project" value="UniProtKB-KW"/>
</dbReference>